<feature type="domain" description="Methionyl/Valyl/Leucyl/Isoleucyl-tRNA synthetase anticodon-binding" evidence="12">
    <location>
        <begin position="672"/>
        <end position="819"/>
    </location>
</feature>
<dbReference type="Proteomes" id="UP000289440">
    <property type="component" value="Chromosome"/>
</dbReference>
<dbReference type="PROSITE" id="PS00178">
    <property type="entry name" value="AA_TRNA_LIGASE_I"/>
    <property type="match status" value="1"/>
</dbReference>
<feature type="binding site" evidence="10">
    <location>
        <position position="876"/>
    </location>
    <ligand>
        <name>Zn(2+)</name>
        <dbReference type="ChEBI" id="CHEBI:29105"/>
    </ligand>
</feature>
<dbReference type="SUPFAM" id="SSF52374">
    <property type="entry name" value="Nucleotidylyl transferase"/>
    <property type="match status" value="1"/>
</dbReference>
<dbReference type="GO" id="GO:0004822">
    <property type="term" value="F:isoleucine-tRNA ligase activity"/>
    <property type="evidence" value="ECO:0007669"/>
    <property type="project" value="UniProtKB-UniRule"/>
</dbReference>
<accession>A0A449A627</accession>
<proteinExistence type="inferred from homology"/>
<dbReference type="Pfam" id="PF08264">
    <property type="entry name" value="Anticodon_1"/>
    <property type="match status" value="1"/>
</dbReference>
<dbReference type="PANTHER" id="PTHR42765">
    <property type="entry name" value="SOLEUCYL-TRNA SYNTHETASE"/>
    <property type="match status" value="1"/>
</dbReference>
<dbReference type="CDD" id="cd07960">
    <property type="entry name" value="Anticodon_Ia_Ile_BEm"/>
    <property type="match status" value="1"/>
</dbReference>
<evidence type="ECO:0000256" key="5">
    <source>
        <dbReference type="ARBA" id="ARBA00022840"/>
    </source>
</evidence>
<dbReference type="OrthoDB" id="9810365at2"/>
<evidence type="ECO:0000259" key="12">
    <source>
        <dbReference type="Pfam" id="PF08264"/>
    </source>
</evidence>
<keyword evidence="10" id="KW-0479">Metal-binding</keyword>
<evidence type="ECO:0000256" key="3">
    <source>
        <dbReference type="ARBA" id="ARBA00022598"/>
    </source>
</evidence>
<feature type="binding site" evidence="10">
    <location>
        <position position="549"/>
    </location>
    <ligand>
        <name>L-isoleucyl-5'-AMP</name>
        <dbReference type="ChEBI" id="CHEBI:178002"/>
    </ligand>
</feature>
<feature type="binding site" evidence="10">
    <location>
        <position position="859"/>
    </location>
    <ligand>
        <name>Zn(2+)</name>
        <dbReference type="ChEBI" id="CHEBI:29105"/>
    </ligand>
</feature>
<feature type="binding site" evidence="10">
    <location>
        <position position="593"/>
    </location>
    <ligand>
        <name>ATP</name>
        <dbReference type="ChEBI" id="CHEBI:30616"/>
    </ligand>
</feature>
<name>A0A449A627_9BACT</name>
<dbReference type="HAMAP" id="MF_02002">
    <property type="entry name" value="Ile_tRNA_synth_type1"/>
    <property type="match status" value="1"/>
</dbReference>
<keyword evidence="4 10" id="KW-0547">Nucleotide-binding</keyword>
<keyword evidence="2 10" id="KW-0963">Cytoplasm</keyword>
<evidence type="ECO:0000313" key="13">
    <source>
        <dbReference type="EMBL" id="VEU59684.1"/>
    </source>
</evidence>
<evidence type="ECO:0000256" key="10">
    <source>
        <dbReference type="HAMAP-Rule" id="MF_02002"/>
    </source>
</evidence>
<dbReference type="InterPro" id="IPR009008">
    <property type="entry name" value="Val/Leu/Ile-tRNA-synth_edit"/>
</dbReference>
<comment type="subcellular location">
    <subcellularLocation>
        <location evidence="10">Cytoplasm</location>
    </subcellularLocation>
</comment>
<dbReference type="EC" id="6.1.1.5" evidence="10"/>
<dbReference type="InterPro" id="IPR002301">
    <property type="entry name" value="Ile-tRNA-ligase"/>
</dbReference>
<evidence type="ECO:0000259" key="11">
    <source>
        <dbReference type="Pfam" id="PF00133"/>
    </source>
</evidence>
<dbReference type="Gene3D" id="3.40.50.620">
    <property type="entry name" value="HUPs"/>
    <property type="match status" value="2"/>
</dbReference>
<dbReference type="InterPro" id="IPR001412">
    <property type="entry name" value="aa-tRNA-synth_I_CS"/>
</dbReference>
<keyword evidence="10" id="KW-0862">Zinc</keyword>
<evidence type="ECO:0000313" key="14">
    <source>
        <dbReference type="Proteomes" id="UP000289440"/>
    </source>
</evidence>
<dbReference type="InterPro" id="IPR002300">
    <property type="entry name" value="aa-tRNA-synth_Ia"/>
</dbReference>
<dbReference type="GO" id="GO:0008270">
    <property type="term" value="F:zinc ion binding"/>
    <property type="evidence" value="ECO:0007669"/>
    <property type="project" value="UniProtKB-UniRule"/>
</dbReference>
<dbReference type="FunFam" id="3.40.50.620:FF:000152">
    <property type="entry name" value="Isoleucine--tRNA ligase"/>
    <property type="match status" value="1"/>
</dbReference>
<dbReference type="GO" id="GO:0002161">
    <property type="term" value="F:aminoacyl-tRNA deacylase activity"/>
    <property type="evidence" value="ECO:0007669"/>
    <property type="project" value="InterPro"/>
</dbReference>
<keyword evidence="3 10" id="KW-0436">Ligase</keyword>
<evidence type="ECO:0000256" key="2">
    <source>
        <dbReference type="ARBA" id="ARBA00022490"/>
    </source>
</evidence>
<feature type="short sequence motif" description="'HIGH' region" evidence="10">
    <location>
        <begin position="59"/>
        <end position="69"/>
    </location>
</feature>
<feature type="binding site" evidence="10">
    <location>
        <position position="862"/>
    </location>
    <ligand>
        <name>Zn(2+)</name>
        <dbReference type="ChEBI" id="CHEBI:29105"/>
    </ligand>
</feature>
<dbReference type="GO" id="GO:0005524">
    <property type="term" value="F:ATP binding"/>
    <property type="evidence" value="ECO:0007669"/>
    <property type="project" value="UniProtKB-UniRule"/>
</dbReference>
<feature type="domain" description="Aminoacyl-tRNA synthetase class Ia" evidence="11">
    <location>
        <begin position="30"/>
        <end position="628"/>
    </location>
</feature>
<evidence type="ECO:0000256" key="8">
    <source>
        <dbReference type="ARBA" id="ARBA00025217"/>
    </source>
</evidence>
<comment type="domain">
    <text evidence="10">IleRS has two distinct active sites: one for aminoacylation and one for editing. The misactivated valine is translocated from the active site to the editing site, which sterically excludes the correctly activated isoleucine. The single editing site contains two valyl binding pockets, one specific for each substrate (Val-AMP or Val-tRNA(Ile)).</text>
</comment>
<dbReference type="SUPFAM" id="SSF47323">
    <property type="entry name" value="Anticodon-binding domain of a subclass of class I aminoacyl-tRNA synthetases"/>
    <property type="match status" value="1"/>
</dbReference>
<evidence type="ECO:0000256" key="7">
    <source>
        <dbReference type="ARBA" id="ARBA00023146"/>
    </source>
</evidence>
<keyword evidence="6 10" id="KW-0648">Protein biosynthesis</keyword>
<evidence type="ECO:0000256" key="9">
    <source>
        <dbReference type="ARBA" id="ARBA00048359"/>
    </source>
</evidence>
<comment type="function">
    <text evidence="8 10">Catalyzes the attachment of isoleucine to tRNA(Ile). As IleRS can inadvertently accommodate and process structurally similar amino acids such as valine, to avoid such errors it has two additional distinct tRNA(Ile)-dependent editing activities. One activity is designated as 'pretransfer' editing and involves the hydrolysis of activated Val-AMP. The other activity is designated 'posttransfer' editing and involves deacylation of mischarged Val-tRNA(Ile).</text>
</comment>
<gene>
    <name evidence="10 13" type="primary">ileS</name>
    <name evidence="13" type="ORF">NCTC10166_00663</name>
</gene>
<dbReference type="Gene3D" id="1.10.10.830">
    <property type="entry name" value="Ile-tRNA synthetase CP2 domain-like"/>
    <property type="match status" value="1"/>
</dbReference>
<dbReference type="InterPro" id="IPR023585">
    <property type="entry name" value="Ile-tRNA-ligase_type1"/>
</dbReference>
<comment type="similarity">
    <text evidence="1 10">Belongs to the class-I aminoacyl-tRNA synthetase family. IleS type 1 subfamily.</text>
</comment>
<dbReference type="KEGG" id="mnu:NCTC10166_00663"/>
<comment type="catalytic activity">
    <reaction evidence="9 10">
        <text>tRNA(Ile) + L-isoleucine + ATP = L-isoleucyl-tRNA(Ile) + AMP + diphosphate</text>
        <dbReference type="Rhea" id="RHEA:11060"/>
        <dbReference type="Rhea" id="RHEA-COMP:9666"/>
        <dbReference type="Rhea" id="RHEA-COMP:9695"/>
        <dbReference type="ChEBI" id="CHEBI:30616"/>
        <dbReference type="ChEBI" id="CHEBI:33019"/>
        <dbReference type="ChEBI" id="CHEBI:58045"/>
        <dbReference type="ChEBI" id="CHEBI:78442"/>
        <dbReference type="ChEBI" id="CHEBI:78528"/>
        <dbReference type="ChEBI" id="CHEBI:456215"/>
        <dbReference type="EC" id="6.1.1.5"/>
    </reaction>
</comment>
<dbReference type="InterPro" id="IPR050081">
    <property type="entry name" value="Ile-tRNA_ligase"/>
</dbReference>
<evidence type="ECO:0000256" key="6">
    <source>
        <dbReference type="ARBA" id="ARBA00022917"/>
    </source>
</evidence>
<organism evidence="13 14">
    <name type="scientific">Mesomycoplasma neurolyticum</name>
    <dbReference type="NCBI Taxonomy" id="2120"/>
    <lineage>
        <taxon>Bacteria</taxon>
        <taxon>Bacillati</taxon>
        <taxon>Mycoplasmatota</taxon>
        <taxon>Mycoplasmoidales</taxon>
        <taxon>Metamycoplasmataceae</taxon>
        <taxon>Mesomycoplasma</taxon>
    </lineage>
</organism>
<dbReference type="GO" id="GO:0005829">
    <property type="term" value="C:cytosol"/>
    <property type="evidence" value="ECO:0007669"/>
    <property type="project" value="TreeGrafter"/>
</dbReference>
<evidence type="ECO:0000256" key="1">
    <source>
        <dbReference type="ARBA" id="ARBA00006887"/>
    </source>
</evidence>
<dbReference type="Pfam" id="PF00133">
    <property type="entry name" value="tRNA-synt_1"/>
    <property type="match status" value="1"/>
</dbReference>
<dbReference type="InterPro" id="IPR014729">
    <property type="entry name" value="Rossmann-like_a/b/a_fold"/>
</dbReference>
<dbReference type="AlphaFoldDB" id="A0A449A627"/>
<dbReference type="InterPro" id="IPR009080">
    <property type="entry name" value="tRNAsynth_Ia_anticodon-bd"/>
</dbReference>
<dbReference type="InterPro" id="IPR013155">
    <property type="entry name" value="M/V/L/I-tRNA-synth_anticd-bd"/>
</dbReference>
<keyword evidence="7 10" id="KW-0030">Aminoacyl-tRNA synthetase</keyword>
<dbReference type="EMBL" id="LR214951">
    <property type="protein sequence ID" value="VEU59684.1"/>
    <property type="molecule type" value="Genomic_DNA"/>
</dbReference>
<dbReference type="SUPFAM" id="SSF50677">
    <property type="entry name" value="ValRS/IleRS/LeuRS editing domain"/>
    <property type="match status" value="1"/>
</dbReference>
<dbReference type="Gene3D" id="1.10.730.20">
    <property type="match status" value="1"/>
</dbReference>
<dbReference type="CDD" id="cd00818">
    <property type="entry name" value="IleRS_core"/>
    <property type="match status" value="1"/>
</dbReference>
<dbReference type="RefSeq" id="WP_129720057.1">
    <property type="nucleotide sequence ID" value="NZ_LR214951.1"/>
</dbReference>
<comment type="cofactor">
    <cofactor evidence="10">
        <name>Zn(2+)</name>
        <dbReference type="ChEBI" id="CHEBI:29105"/>
    </cofactor>
    <text evidence="10">Binds 1 zinc ion per subunit.</text>
</comment>
<dbReference type="PANTHER" id="PTHR42765:SF1">
    <property type="entry name" value="ISOLEUCINE--TRNA LIGASE, MITOCHONDRIAL"/>
    <property type="match status" value="1"/>
</dbReference>
<dbReference type="GO" id="GO:0006428">
    <property type="term" value="P:isoleucyl-tRNA aminoacylation"/>
    <property type="evidence" value="ECO:0007669"/>
    <property type="project" value="UniProtKB-UniRule"/>
</dbReference>
<keyword evidence="5 10" id="KW-0067">ATP-binding</keyword>
<dbReference type="PRINTS" id="PR00984">
    <property type="entry name" value="TRNASYNTHILE"/>
</dbReference>
<dbReference type="Gene3D" id="3.90.740.10">
    <property type="entry name" value="Valyl/Leucyl/Isoleucyl-tRNA synthetase, editing domain"/>
    <property type="match status" value="1"/>
</dbReference>
<dbReference type="NCBIfam" id="TIGR00392">
    <property type="entry name" value="ileS"/>
    <property type="match status" value="1"/>
</dbReference>
<dbReference type="InterPro" id="IPR033708">
    <property type="entry name" value="Anticodon_Ile_BEm"/>
</dbReference>
<evidence type="ECO:0000256" key="4">
    <source>
        <dbReference type="ARBA" id="ARBA00022741"/>
    </source>
</evidence>
<sequence length="886" mass="104133">MTKEYKNTLNMPFTEFEMKANLVVKEEQYANFWNENKIYYKILEKNKNNKQFVLHDGPPYANGDIHIGHALNKVIKDIIVRYKNLKGFYSPMVFGWDTHGMPIEIKILQKLKKDHKEMSAQFLRSEAKKYALEQVENQKNQFKKLQLLTDYSKFYITLDPKFEAKQLELLKIMALNGYLTKDLKPVYWSPSSQTALAEAEIEYADHKSPSILVAFKISKGNNIVFENENLIIWTTTPWTLIANSGVAVGNDIEYSKVKHDKDIFIIAHDLVDSVAKTLKWENYKITQTFNGKELINVEYIRPIKKDKFGKVVAGHHVDISVGTGLVHMAPLFGEDDFLIGKKEKLDFIMHVDDDGTLNKEAGEFSGIFYEEANKNIGQFLEKEKTLLNLSFIKHSYPHDWRTKKPIIYRGTPQWFVSINKFKDKILAEINNVKFPYEWAKLRLINMIKNRGAWTISRQRIWGVPITIFYDENKNIVIKEEIFNYVIKLIEEHGSDIWFSWSVDELLPEKYRNLGWTKEKDIMDVWFDSGSTSIAVDIENTKKPFDLYFEGSDQYRGWFNSSIINSVVYRGKSPYKELLSHGFVVDEKNRKMSKSIGNVVSPLDIIKKYGADILRIWIANSEYSSDVSYSNKIFDQNIEIYRKIRNTIRFLLGNINDYDYKNNIELTGIHLLIEERLKKLKNSIIKNYDNYRFLLVIKDINNFIIDLSNFYFSIAKDYLYTEAINSRERRMFQKNFYQILETLTIALAPILPTTTEEVYSFFKKENKKESIHLETFFDYEEIKTNYEEQWKEFFTLKDATYKLIEESIKSNLIRRSNEVHLTINNPSNFLKSLDLKKLLIIGKITFGNELKIEKFNSIKCERCWNHFEQKDIINDICQSCDKVLKGI</sequence>
<comment type="subunit">
    <text evidence="10">Monomer.</text>
</comment>
<reference evidence="13 14" key="1">
    <citation type="submission" date="2019-01" db="EMBL/GenBank/DDBJ databases">
        <authorList>
            <consortium name="Pathogen Informatics"/>
        </authorList>
    </citation>
    <scope>NUCLEOTIDE SEQUENCE [LARGE SCALE GENOMIC DNA]</scope>
    <source>
        <strain evidence="13 14">NCTC10166</strain>
    </source>
</reference>
<feature type="short sequence motif" description="'KMSKS' region" evidence="10">
    <location>
        <begin position="590"/>
        <end position="594"/>
    </location>
</feature>
<keyword evidence="14" id="KW-1185">Reference proteome</keyword>
<dbReference type="GO" id="GO:0000049">
    <property type="term" value="F:tRNA binding"/>
    <property type="evidence" value="ECO:0007669"/>
    <property type="project" value="InterPro"/>
</dbReference>
<protein>
    <recommendedName>
        <fullName evidence="10">Isoleucine--tRNA ligase</fullName>
        <ecNumber evidence="10">6.1.1.5</ecNumber>
    </recommendedName>
    <alternativeName>
        <fullName evidence="10">Isoleucyl-tRNA synthetase</fullName>
        <shortName evidence="10">IleRS</shortName>
    </alternativeName>
</protein>
<feature type="binding site" evidence="10">
    <location>
        <position position="879"/>
    </location>
    <ligand>
        <name>Zn(2+)</name>
        <dbReference type="ChEBI" id="CHEBI:29105"/>
    </ligand>
</feature>